<dbReference type="STRING" id="32264.T1JV30"/>
<dbReference type="EMBL" id="CAEY01000791">
    <property type="status" value="NOT_ANNOTATED_CDS"/>
    <property type="molecule type" value="Genomic_DNA"/>
</dbReference>
<evidence type="ECO:0000256" key="8">
    <source>
        <dbReference type="SAM" id="Phobius"/>
    </source>
</evidence>
<keyword evidence="10" id="KW-1185">Reference proteome</keyword>
<evidence type="ECO:0000256" key="6">
    <source>
        <dbReference type="ARBA" id="ARBA00022989"/>
    </source>
</evidence>
<evidence type="ECO:0000256" key="4">
    <source>
        <dbReference type="ARBA" id="ARBA00022692"/>
    </source>
</evidence>
<dbReference type="PANTHER" id="PTHR14399:SF5">
    <property type="entry name" value="CELL JUNCTION PROTEIN VAB-9"/>
    <property type="match status" value="1"/>
</dbReference>
<reference evidence="10" key="1">
    <citation type="submission" date="2011-08" db="EMBL/GenBank/DDBJ databases">
        <authorList>
            <person name="Rombauts S."/>
        </authorList>
    </citation>
    <scope>NUCLEOTIDE SEQUENCE</scope>
    <source>
        <strain evidence="10">London</strain>
    </source>
</reference>
<evidence type="ECO:0000313" key="10">
    <source>
        <dbReference type="Proteomes" id="UP000015104"/>
    </source>
</evidence>
<reference evidence="9" key="2">
    <citation type="submission" date="2015-06" db="UniProtKB">
        <authorList>
            <consortium name="EnsemblMetazoa"/>
        </authorList>
    </citation>
    <scope>IDENTIFICATION</scope>
</reference>
<dbReference type="Pfam" id="PF00822">
    <property type="entry name" value="PMP22_Claudin"/>
    <property type="match status" value="1"/>
</dbReference>
<dbReference type="PANTHER" id="PTHR14399">
    <property type="entry name" value="P53-INDUCED PROTEIN RELATED"/>
    <property type="match status" value="1"/>
</dbReference>
<dbReference type="KEGG" id="tut:107371021"/>
<dbReference type="InterPro" id="IPR004031">
    <property type="entry name" value="PMP22/EMP/MP20/Claudin"/>
</dbReference>
<protein>
    <recommendedName>
        <fullName evidence="11">Transmembrane protein 47</fullName>
    </recommendedName>
</protein>
<comment type="subcellular location">
    <subcellularLocation>
        <location evidence="2">Cell junction</location>
    </subcellularLocation>
    <subcellularLocation>
        <location evidence="1">Membrane</location>
        <topology evidence="1">Multi-pass membrane protein</topology>
    </subcellularLocation>
</comment>
<dbReference type="GO" id="GO:0098609">
    <property type="term" value="P:cell-cell adhesion"/>
    <property type="evidence" value="ECO:0007669"/>
    <property type="project" value="TreeGrafter"/>
</dbReference>
<organism evidence="9 10">
    <name type="scientific">Tetranychus urticae</name>
    <name type="common">Two-spotted spider mite</name>
    <dbReference type="NCBI Taxonomy" id="32264"/>
    <lineage>
        <taxon>Eukaryota</taxon>
        <taxon>Metazoa</taxon>
        <taxon>Ecdysozoa</taxon>
        <taxon>Arthropoda</taxon>
        <taxon>Chelicerata</taxon>
        <taxon>Arachnida</taxon>
        <taxon>Acari</taxon>
        <taxon>Acariformes</taxon>
        <taxon>Trombidiformes</taxon>
        <taxon>Prostigmata</taxon>
        <taxon>Eleutherengona</taxon>
        <taxon>Raphignathae</taxon>
        <taxon>Tetranychoidea</taxon>
        <taxon>Tetranychidae</taxon>
        <taxon>Tetranychus</taxon>
    </lineage>
</organism>
<evidence type="ECO:0000313" key="9">
    <source>
        <dbReference type="EnsemblMetazoa" id="tetur02g03110.1"/>
    </source>
</evidence>
<dbReference type="InterPro" id="IPR015664">
    <property type="entry name" value="P53_induced"/>
</dbReference>
<dbReference type="GO" id="GO:0016020">
    <property type="term" value="C:membrane"/>
    <property type="evidence" value="ECO:0007669"/>
    <property type="project" value="UniProtKB-SubCell"/>
</dbReference>
<evidence type="ECO:0008006" key="11">
    <source>
        <dbReference type="Google" id="ProtNLM"/>
    </source>
</evidence>
<feature type="transmembrane region" description="Helical" evidence="8">
    <location>
        <begin position="167"/>
        <end position="188"/>
    </location>
</feature>
<evidence type="ECO:0000256" key="5">
    <source>
        <dbReference type="ARBA" id="ARBA00022949"/>
    </source>
</evidence>
<gene>
    <name evidence="9" type="primary">107371021</name>
</gene>
<dbReference type="FunFam" id="1.20.140.150:FF:000028">
    <property type="entry name" value="Uncharacterized protein, isoform A"/>
    <property type="match status" value="1"/>
</dbReference>
<dbReference type="OrthoDB" id="8655982at2759"/>
<dbReference type="OMA" id="FVETATM"/>
<dbReference type="HOGENOM" id="CLU_093957_0_0_1"/>
<dbReference type="Gene3D" id="1.20.140.150">
    <property type="match status" value="1"/>
</dbReference>
<dbReference type="GO" id="GO:0005911">
    <property type="term" value="C:cell-cell junction"/>
    <property type="evidence" value="ECO:0007669"/>
    <property type="project" value="TreeGrafter"/>
</dbReference>
<feature type="transmembrane region" description="Helical" evidence="8">
    <location>
        <begin position="25"/>
        <end position="48"/>
    </location>
</feature>
<sequence length="214" mass="23939">MSFAFKMIAPTTTIETVTIVRPLKVIAFICGIIVLFLMTLCIGSSNWLTSEKYRQGLWEYCIEEDAIQPLPFNLKNGPGCFPGRDAGYIKLAGILCCFGLGFDFLATIMTGFGLSSKDPRKKYTLYRFALYIMVAAFVVILIALVVYPAYFAAEFNESNRQIWELGWAYGVGWGAAIFLLGAILLLLCDKETEEIYYKERTIVHTQTNGGDLKA</sequence>
<feature type="transmembrane region" description="Helical" evidence="8">
    <location>
        <begin position="128"/>
        <end position="147"/>
    </location>
</feature>
<keyword evidence="4 8" id="KW-0812">Transmembrane</keyword>
<dbReference type="AlphaFoldDB" id="T1JV30"/>
<dbReference type="eggNOG" id="KOG4671">
    <property type="taxonomic scope" value="Eukaryota"/>
</dbReference>
<evidence type="ECO:0000256" key="7">
    <source>
        <dbReference type="ARBA" id="ARBA00023136"/>
    </source>
</evidence>
<dbReference type="Proteomes" id="UP000015104">
    <property type="component" value="Unassembled WGS sequence"/>
</dbReference>
<keyword evidence="6 8" id="KW-1133">Transmembrane helix</keyword>
<dbReference type="EnsemblMetazoa" id="tetur02g03110.1">
    <property type="protein sequence ID" value="tetur02g03110.1"/>
    <property type="gene ID" value="tetur02g03110"/>
</dbReference>
<comment type="similarity">
    <text evidence="3">Belongs to the TMEM47 family.</text>
</comment>
<evidence type="ECO:0000256" key="1">
    <source>
        <dbReference type="ARBA" id="ARBA00004141"/>
    </source>
</evidence>
<proteinExistence type="inferred from homology"/>
<evidence type="ECO:0000256" key="3">
    <source>
        <dbReference type="ARBA" id="ARBA00008691"/>
    </source>
</evidence>
<accession>T1JV30</accession>
<keyword evidence="7 8" id="KW-0472">Membrane</keyword>
<name>T1JV30_TETUR</name>
<evidence type="ECO:0000256" key="2">
    <source>
        <dbReference type="ARBA" id="ARBA00004282"/>
    </source>
</evidence>
<keyword evidence="5" id="KW-0965">Cell junction</keyword>
<feature type="transmembrane region" description="Helical" evidence="8">
    <location>
        <begin position="91"/>
        <end position="116"/>
    </location>
</feature>